<organism evidence="1 2">
    <name type="scientific">Quillaja saponaria</name>
    <name type="common">Soap bark tree</name>
    <dbReference type="NCBI Taxonomy" id="32244"/>
    <lineage>
        <taxon>Eukaryota</taxon>
        <taxon>Viridiplantae</taxon>
        <taxon>Streptophyta</taxon>
        <taxon>Embryophyta</taxon>
        <taxon>Tracheophyta</taxon>
        <taxon>Spermatophyta</taxon>
        <taxon>Magnoliopsida</taxon>
        <taxon>eudicotyledons</taxon>
        <taxon>Gunneridae</taxon>
        <taxon>Pentapetalae</taxon>
        <taxon>rosids</taxon>
        <taxon>fabids</taxon>
        <taxon>Fabales</taxon>
        <taxon>Quillajaceae</taxon>
        <taxon>Quillaja</taxon>
    </lineage>
</organism>
<dbReference type="Proteomes" id="UP001163823">
    <property type="component" value="Chromosome 3"/>
</dbReference>
<sequence length="114" mass="13112">MQRSENGDGSLPVQISRPPQIRTLKPYRLFYSKSFIPLQANSCLALKFFYLLHLPLDLKTKPIRARMQLGFSFNFYFIVHSLDRLLKTLLLKATAPEETSGGGNDMLVIKMMLY</sequence>
<evidence type="ECO:0000313" key="1">
    <source>
        <dbReference type="EMBL" id="KAJ7974922.1"/>
    </source>
</evidence>
<dbReference type="KEGG" id="qsa:O6P43_004916"/>
<proteinExistence type="predicted"/>
<dbReference type="EMBL" id="JARAOO010000003">
    <property type="protein sequence ID" value="KAJ7974922.1"/>
    <property type="molecule type" value="Genomic_DNA"/>
</dbReference>
<dbReference type="AlphaFoldDB" id="A0AAD7Q4U6"/>
<gene>
    <name evidence="1" type="ORF">O6P43_004916</name>
</gene>
<keyword evidence="2" id="KW-1185">Reference proteome</keyword>
<evidence type="ECO:0000313" key="2">
    <source>
        <dbReference type="Proteomes" id="UP001163823"/>
    </source>
</evidence>
<name>A0AAD7Q4U6_QUISA</name>
<reference evidence="1" key="1">
    <citation type="journal article" date="2023" name="Science">
        <title>Elucidation of the pathway for biosynthesis of saponin adjuvants from the soapbark tree.</title>
        <authorList>
            <person name="Reed J."/>
            <person name="Orme A."/>
            <person name="El-Demerdash A."/>
            <person name="Owen C."/>
            <person name="Martin L.B.B."/>
            <person name="Misra R.C."/>
            <person name="Kikuchi S."/>
            <person name="Rejzek M."/>
            <person name="Martin A.C."/>
            <person name="Harkess A."/>
            <person name="Leebens-Mack J."/>
            <person name="Louveau T."/>
            <person name="Stephenson M.J."/>
            <person name="Osbourn A."/>
        </authorList>
    </citation>
    <scope>NUCLEOTIDE SEQUENCE</scope>
    <source>
        <strain evidence="1">S10</strain>
    </source>
</reference>
<accession>A0AAD7Q4U6</accession>
<protein>
    <submittedName>
        <fullName evidence="1">Uncharacterized protein</fullName>
    </submittedName>
</protein>
<comment type="caution">
    <text evidence="1">The sequence shown here is derived from an EMBL/GenBank/DDBJ whole genome shotgun (WGS) entry which is preliminary data.</text>
</comment>